<dbReference type="InterPro" id="IPR057326">
    <property type="entry name" value="KR_dom"/>
</dbReference>
<keyword evidence="3" id="KW-1185">Reference proteome</keyword>
<organism evidence="2 3">
    <name type="scientific">Agrobacterium radiobacter</name>
    <dbReference type="NCBI Taxonomy" id="362"/>
    <lineage>
        <taxon>Bacteria</taxon>
        <taxon>Pseudomonadati</taxon>
        <taxon>Pseudomonadota</taxon>
        <taxon>Alphaproteobacteria</taxon>
        <taxon>Hyphomicrobiales</taxon>
        <taxon>Rhizobiaceae</taxon>
        <taxon>Rhizobium/Agrobacterium group</taxon>
        <taxon>Agrobacterium</taxon>
        <taxon>Agrobacterium tumefaciens complex</taxon>
    </lineage>
</organism>
<dbReference type="RefSeq" id="WP_080865190.1">
    <property type="nucleotide sequence ID" value="NZ_JACIGS010000008.1"/>
</dbReference>
<comment type="caution">
    <text evidence="2">The sequence shown here is derived from an EMBL/GenBank/DDBJ whole genome shotgun (WGS) entry which is preliminary data.</text>
</comment>
<name>A0ABR6JFH0_AGRRD</name>
<evidence type="ECO:0000313" key="2">
    <source>
        <dbReference type="EMBL" id="MBB4493112.1"/>
    </source>
</evidence>
<dbReference type="InterPro" id="IPR002347">
    <property type="entry name" value="SDR_fam"/>
</dbReference>
<feature type="domain" description="Ketoreductase" evidence="1">
    <location>
        <begin position="7"/>
        <end position="186"/>
    </location>
</feature>
<evidence type="ECO:0000259" key="1">
    <source>
        <dbReference type="SMART" id="SM00822"/>
    </source>
</evidence>
<dbReference type="NCBIfam" id="NF005559">
    <property type="entry name" value="PRK07231.1"/>
    <property type="match status" value="1"/>
</dbReference>
<dbReference type="PANTHER" id="PTHR43975">
    <property type="entry name" value="ZGC:101858"/>
    <property type="match status" value="1"/>
</dbReference>
<dbReference type="PRINTS" id="PR00080">
    <property type="entry name" value="SDRFAMILY"/>
</dbReference>
<dbReference type="InterPro" id="IPR036291">
    <property type="entry name" value="NAD(P)-bd_dom_sf"/>
</dbReference>
<evidence type="ECO:0000313" key="3">
    <source>
        <dbReference type="Proteomes" id="UP000534590"/>
    </source>
</evidence>
<dbReference type="EMBL" id="JACIHP010000008">
    <property type="protein sequence ID" value="MBB4493112.1"/>
    <property type="molecule type" value="Genomic_DNA"/>
</dbReference>
<dbReference type="Gene3D" id="3.40.50.720">
    <property type="entry name" value="NAD(P)-binding Rossmann-like Domain"/>
    <property type="match status" value="1"/>
</dbReference>
<reference evidence="2 3" key="1">
    <citation type="submission" date="2020-08" db="EMBL/GenBank/DDBJ databases">
        <title>Genomic Encyclopedia of Type Strains, Phase IV (KMG-V): Genome sequencing to study the core and pangenomes of soil and plant-associated prokaryotes.</title>
        <authorList>
            <person name="Whitman W."/>
        </authorList>
    </citation>
    <scope>NUCLEOTIDE SEQUENCE [LARGE SCALE GENOMIC DNA]</scope>
    <source>
        <strain evidence="2 3">SEMIA 461</strain>
    </source>
</reference>
<dbReference type="SMART" id="SM00822">
    <property type="entry name" value="PKS_KR"/>
    <property type="match status" value="1"/>
</dbReference>
<proteinExistence type="predicted"/>
<gene>
    <name evidence="2" type="ORF">GGE40_004964</name>
</gene>
<accession>A0ABR6JFH0</accession>
<dbReference type="PANTHER" id="PTHR43975:SF2">
    <property type="entry name" value="EG:BACR7A4.14 PROTEIN-RELATED"/>
    <property type="match status" value="1"/>
</dbReference>
<sequence>MQHLSGKVVVITGGNSGIGRATAQLFAEEGAEVIITGRRADVVDQAITEMGHGAVGFVGDSADLDHHRKLADFVARKFGRLDVYMANAGIINLTASANVTPEDYDRHFAINTRGVFFGVQAMSPLIQDGGSIIVTSSLAATKVLPDHTVYAGSKAAVAAFARNWAIELKPRRIRVNILSPGPVQTAILEKLGVSDNLLPAFEEQMASLIPVGRMGRSEELARAALFLASDAGSFVNGVELHVDGGMTLV</sequence>
<dbReference type="SUPFAM" id="SSF51735">
    <property type="entry name" value="NAD(P)-binding Rossmann-fold domains"/>
    <property type="match status" value="1"/>
</dbReference>
<protein>
    <submittedName>
        <fullName evidence="2">NAD(P)-dependent dehydrogenase (Short-subunit alcohol dehydrogenase family)</fullName>
    </submittedName>
</protein>
<dbReference type="InterPro" id="IPR020904">
    <property type="entry name" value="Sc_DH/Rdtase_CS"/>
</dbReference>
<dbReference type="Pfam" id="PF13561">
    <property type="entry name" value="adh_short_C2"/>
    <property type="match status" value="1"/>
</dbReference>
<dbReference type="PROSITE" id="PS00061">
    <property type="entry name" value="ADH_SHORT"/>
    <property type="match status" value="1"/>
</dbReference>
<dbReference type="CDD" id="cd05233">
    <property type="entry name" value="SDR_c"/>
    <property type="match status" value="1"/>
</dbReference>
<dbReference type="Proteomes" id="UP000534590">
    <property type="component" value="Unassembled WGS sequence"/>
</dbReference>
<dbReference type="PRINTS" id="PR00081">
    <property type="entry name" value="GDHRDH"/>
</dbReference>